<evidence type="ECO:0000313" key="3">
    <source>
        <dbReference type="Proteomes" id="UP000663671"/>
    </source>
</evidence>
<proteinExistence type="predicted"/>
<gene>
    <name evidence="2" type="ORF">I7I51_05785</name>
</gene>
<reference evidence="2" key="1">
    <citation type="submission" date="2021-01" db="EMBL/GenBank/DDBJ databases">
        <title>Chromosome-level genome assembly of a human fungal pathogen reveals clustering of transcriptionally co-regulated genes.</title>
        <authorList>
            <person name="Voorhies M."/>
            <person name="Cohen S."/>
            <person name="Shea T.P."/>
            <person name="Petrus S."/>
            <person name="Munoz J.F."/>
            <person name="Poplawski S."/>
            <person name="Goldman W.E."/>
            <person name="Michael T."/>
            <person name="Cuomo C.A."/>
            <person name="Sil A."/>
            <person name="Beyhan S."/>
        </authorList>
    </citation>
    <scope>NUCLEOTIDE SEQUENCE</scope>
    <source>
        <strain evidence="2">WU24</strain>
    </source>
</reference>
<dbReference type="EMBL" id="CP069110">
    <property type="protein sequence ID" value="QSS60978.1"/>
    <property type="molecule type" value="Genomic_DNA"/>
</dbReference>
<feature type="region of interest" description="Disordered" evidence="1">
    <location>
        <begin position="1"/>
        <end position="30"/>
    </location>
</feature>
<dbReference type="AlphaFoldDB" id="A0A8A1M3F3"/>
<protein>
    <submittedName>
        <fullName evidence="2">Uncharacterized protein</fullName>
    </submittedName>
</protein>
<sequence length="102" mass="11346">MIEAGTKPPITGGSHFEPGTIARKSDASNLNRAHRKALAGDWSEKTKQVTMTQDKYIDCHLDSVLQDNLHVEDIRNTAPWIGLFNVSIDVGSRVFDLGKKRK</sequence>
<name>A0A8A1M3F3_AJECA</name>
<organism evidence="2 3">
    <name type="scientific">Ajellomyces capsulatus</name>
    <name type="common">Darling's disease fungus</name>
    <name type="synonym">Histoplasma capsulatum</name>
    <dbReference type="NCBI Taxonomy" id="5037"/>
    <lineage>
        <taxon>Eukaryota</taxon>
        <taxon>Fungi</taxon>
        <taxon>Dikarya</taxon>
        <taxon>Ascomycota</taxon>
        <taxon>Pezizomycotina</taxon>
        <taxon>Eurotiomycetes</taxon>
        <taxon>Eurotiomycetidae</taxon>
        <taxon>Onygenales</taxon>
        <taxon>Ajellomycetaceae</taxon>
        <taxon>Histoplasma</taxon>
    </lineage>
</organism>
<dbReference type="VEuPathDB" id="FungiDB:I7I51_05785"/>
<dbReference type="Proteomes" id="UP000663671">
    <property type="component" value="Chromosome 4"/>
</dbReference>
<dbReference type="OrthoDB" id="10273864at2759"/>
<accession>A0A8A1M3F3</accession>
<evidence type="ECO:0000256" key="1">
    <source>
        <dbReference type="SAM" id="MobiDB-lite"/>
    </source>
</evidence>
<evidence type="ECO:0000313" key="2">
    <source>
        <dbReference type="EMBL" id="QSS60978.1"/>
    </source>
</evidence>